<accession>A0ABW5K952</accession>
<proteinExistence type="predicted"/>
<keyword evidence="2" id="KW-1185">Reference proteome</keyword>
<evidence type="ECO:0000313" key="2">
    <source>
        <dbReference type="Proteomes" id="UP001597394"/>
    </source>
</evidence>
<reference evidence="2" key="1">
    <citation type="journal article" date="2019" name="Int. J. Syst. Evol. Microbiol.">
        <title>The Global Catalogue of Microorganisms (GCM) 10K type strain sequencing project: providing services to taxonomists for standard genome sequencing and annotation.</title>
        <authorList>
            <consortium name="The Broad Institute Genomics Platform"/>
            <consortium name="The Broad Institute Genome Sequencing Center for Infectious Disease"/>
            <person name="Wu L."/>
            <person name="Ma J."/>
        </authorList>
    </citation>
    <scope>NUCLEOTIDE SEQUENCE [LARGE SCALE GENOMIC DNA]</scope>
    <source>
        <strain evidence="2">KCTC 52204</strain>
    </source>
</reference>
<name>A0ABW5K952_9FLAO</name>
<dbReference type="RefSeq" id="WP_255928063.1">
    <property type="nucleotide sequence ID" value="NZ_JANFQP010000001.1"/>
</dbReference>
<protein>
    <submittedName>
        <fullName evidence="1">Uncharacterized protein</fullName>
    </submittedName>
</protein>
<gene>
    <name evidence="1" type="ORF">ACFSO8_04615</name>
</gene>
<sequence>MIDIPDCDIKFLLQLNEEYGLTNVNVSKNSKIFSDELIQKVCTDGEEMEAYYNHIYIMELYAELKEAAEIHGDFRIFISEGKITVEMV</sequence>
<dbReference type="EMBL" id="JBHULG010000001">
    <property type="protein sequence ID" value="MFD2544740.1"/>
    <property type="molecule type" value="Genomic_DNA"/>
</dbReference>
<evidence type="ECO:0000313" key="1">
    <source>
        <dbReference type="EMBL" id="MFD2544740.1"/>
    </source>
</evidence>
<dbReference type="Proteomes" id="UP001597394">
    <property type="component" value="Unassembled WGS sequence"/>
</dbReference>
<organism evidence="1 2">
    <name type="scientific">Kaistella montana</name>
    <dbReference type="NCBI Taxonomy" id="1849733"/>
    <lineage>
        <taxon>Bacteria</taxon>
        <taxon>Pseudomonadati</taxon>
        <taxon>Bacteroidota</taxon>
        <taxon>Flavobacteriia</taxon>
        <taxon>Flavobacteriales</taxon>
        <taxon>Weeksellaceae</taxon>
        <taxon>Chryseobacterium group</taxon>
        <taxon>Kaistella</taxon>
    </lineage>
</organism>
<comment type="caution">
    <text evidence="1">The sequence shown here is derived from an EMBL/GenBank/DDBJ whole genome shotgun (WGS) entry which is preliminary data.</text>
</comment>